<reference evidence="4" key="1">
    <citation type="journal article" date="2019" name="Int. J. Syst. Evol. Microbiol.">
        <title>The Global Catalogue of Microorganisms (GCM) 10K type strain sequencing project: providing services to taxonomists for standard genome sequencing and annotation.</title>
        <authorList>
            <consortium name="The Broad Institute Genomics Platform"/>
            <consortium name="The Broad Institute Genome Sequencing Center for Infectious Disease"/>
            <person name="Wu L."/>
            <person name="Ma J."/>
        </authorList>
    </citation>
    <scope>NUCLEOTIDE SEQUENCE [LARGE SCALE GENOMIC DNA]</scope>
    <source>
        <strain evidence="4">JCM 10083</strain>
    </source>
</reference>
<name>A0ABW2SWZ3_9ACTN</name>
<dbReference type="EMBL" id="JBHTEE010000001">
    <property type="protein sequence ID" value="MFC7600204.1"/>
    <property type="molecule type" value="Genomic_DNA"/>
</dbReference>
<keyword evidence="1" id="KW-0175">Coiled coil</keyword>
<dbReference type="Proteomes" id="UP001596514">
    <property type="component" value="Unassembled WGS sequence"/>
</dbReference>
<comment type="caution">
    <text evidence="3">The sequence shown here is derived from an EMBL/GenBank/DDBJ whole genome shotgun (WGS) entry which is preliminary data.</text>
</comment>
<protein>
    <submittedName>
        <fullName evidence="3">Uncharacterized protein</fullName>
    </submittedName>
</protein>
<proteinExistence type="predicted"/>
<evidence type="ECO:0000313" key="3">
    <source>
        <dbReference type="EMBL" id="MFC7600204.1"/>
    </source>
</evidence>
<evidence type="ECO:0000256" key="1">
    <source>
        <dbReference type="SAM" id="Coils"/>
    </source>
</evidence>
<evidence type="ECO:0000256" key="2">
    <source>
        <dbReference type="SAM" id="MobiDB-lite"/>
    </source>
</evidence>
<dbReference type="RefSeq" id="WP_343971186.1">
    <property type="nucleotide sequence ID" value="NZ_BAAAGK010000088.1"/>
</dbReference>
<feature type="coiled-coil region" evidence="1">
    <location>
        <begin position="9"/>
        <end position="36"/>
    </location>
</feature>
<sequence>MRTELSGQLAGLRAELADQDQAVRQAQGERDEARTATAVAQARAEALAERAQHGEQLVDQLLAPLPPLEDLDGTPGILGVEEPGNSRWR</sequence>
<evidence type="ECO:0000313" key="4">
    <source>
        <dbReference type="Proteomes" id="UP001596514"/>
    </source>
</evidence>
<feature type="region of interest" description="Disordered" evidence="2">
    <location>
        <begin position="65"/>
        <end position="89"/>
    </location>
</feature>
<keyword evidence="4" id="KW-1185">Reference proteome</keyword>
<gene>
    <name evidence="3" type="ORF">ACFQVD_08820</name>
</gene>
<accession>A0ABW2SWZ3</accession>
<organism evidence="3 4">
    <name type="scientific">Streptosporangium amethystogenes subsp. fukuiense</name>
    <dbReference type="NCBI Taxonomy" id="698418"/>
    <lineage>
        <taxon>Bacteria</taxon>
        <taxon>Bacillati</taxon>
        <taxon>Actinomycetota</taxon>
        <taxon>Actinomycetes</taxon>
        <taxon>Streptosporangiales</taxon>
        <taxon>Streptosporangiaceae</taxon>
        <taxon>Streptosporangium</taxon>
    </lineage>
</organism>